<evidence type="ECO:0000313" key="4">
    <source>
        <dbReference type="Proteomes" id="UP000653275"/>
    </source>
</evidence>
<dbReference type="PANTHER" id="PTHR33420:SF26">
    <property type="entry name" value="FIMBRIAL SUBUNIT"/>
    <property type="match status" value="1"/>
</dbReference>
<feature type="domain" description="Fimbrial-type adhesion" evidence="2">
    <location>
        <begin position="28"/>
        <end position="176"/>
    </location>
</feature>
<evidence type="ECO:0000259" key="2">
    <source>
        <dbReference type="Pfam" id="PF00419"/>
    </source>
</evidence>
<proteinExistence type="predicted"/>
<dbReference type="InterPro" id="IPR000259">
    <property type="entry name" value="Adhesion_dom_fimbrial"/>
</dbReference>
<evidence type="ECO:0000313" key="3">
    <source>
        <dbReference type="EMBL" id="MBL5934455.1"/>
    </source>
</evidence>
<dbReference type="InterPro" id="IPR008966">
    <property type="entry name" value="Adhesion_dom_sf"/>
</dbReference>
<dbReference type="RefSeq" id="WP_202665602.1">
    <property type="nucleotide sequence ID" value="NZ_JAENMR010000003.1"/>
</dbReference>
<dbReference type="InterPro" id="IPR050263">
    <property type="entry name" value="Bact_Fimbrial_Adh_Pro"/>
</dbReference>
<dbReference type="SUPFAM" id="SSF49401">
    <property type="entry name" value="Bacterial adhesins"/>
    <property type="match status" value="1"/>
</dbReference>
<dbReference type="GO" id="GO:0009289">
    <property type="term" value="C:pilus"/>
    <property type="evidence" value="ECO:0007669"/>
    <property type="project" value="InterPro"/>
</dbReference>
<gene>
    <name evidence="3" type="ORF">I7V27_08270</name>
</gene>
<dbReference type="AlphaFoldDB" id="A0AAP2F1K6"/>
<dbReference type="InterPro" id="IPR036937">
    <property type="entry name" value="Adhesion_dom_fimbrial_sf"/>
</dbReference>
<sequence>MKRYLTLSSTLLMLVLANTAHAADDNVHFSGALVSEPCTLPEADQDIHLDFGTVIEQYLYQYQRTKSQSFTIHLTECDPTILNTVSVTFQGAADTELTNMLALDESSISKGVAIGLELADGTPLAINKSSPYTQLTTGNNSLTFNAFAQAKPSVVTRKSLTEGEFTATASFMLTYQ</sequence>
<evidence type="ECO:0000256" key="1">
    <source>
        <dbReference type="SAM" id="SignalP"/>
    </source>
</evidence>
<reference evidence="3" key="1">
    <citation type="submission" date="2020-12" db="EMBL/GenBank/DDBJ databases">
        <title>Draft genome sequence of Enterobacter spp., Lelliottia spp. and Serratia spp. isolated from drinking water reservoirs and lakes.</title>
        <authorList>
            <person name="Reitter C."/>
            <person name="Neuhaus K."/>
            <person name="Huegler M."/>
        </authorList>
    </citation>
    <scope>NUCLEOTIDE SEQUENCE</scope>
    <source>
        <strain evidence="3">TZW15</strain>
    </source>
</reference>
<feature type="chain" id="PRO_5042962969" evidence="1">
    <location>
        <begin position="23"/>
        <end position="176"/>
    </location>
</feature>
<protein>
    <submittedName>
        <fullName evidence="3">Type 1 fimbrial protein</fullName>
    </submittedName>
</protein>
<dbReference type="Proteomes" id="UP000653275">
    <property type="component" value="Unassembled WGS sequence"/>
</dbReference>
<keyword evidence="1" id="KW-0732">Signal</keyword>
<name>A0AAP2F1K6_LELAM</name>
<feature type="signal peptide" evidence="1">
    <location>
        <begin position="1"/>
        <end position="22"/>
    </location>
</feature>
<accession>A0AAP2F1K6</accession>
<dbReference type="EMBL" id="JAENMS010000003">
    <property type="protein sequence ID" value="MBL5934455.1"/>
    <property type="molecule type" value="Genomic_DNA"/>
</dbReference>
<dbReference type="Pfam" id="PF00419">
    <property type="entry name" value="Fimbrial"/>
    <property type="match status" value="1"/>
</dbReference>
<dbReference type="Gene3D" id="2.60.40.1090">
    <property type="entry name" value="Fimbrial-type adhesion domain"/>
    <property type="match status" value="1"/>
</dbReference>
<comment type="caution">
    <text evidence="3">The sequence shown here is derived from an EMBL/GenBank/DDBJ whole genome shotgun (WGS) entry which is preliminary data.</text>
</comment>
<dbReference type="PANTHER" id="PTHR33420">
    <property type="entry name" value="FIMBRIAL SUBUNIT ELFA-RELATED"/>
    <property type="match status" value="1"/>
</dbReference>
<dbReference type="GO" id="GO:0043709">
    <property type="term" value="P:cell adhesion involved in single-species biofilm formation"/>
    <property type="evidence" value="ECO:0007669"/>
    <property type="project" value="TreeGrafter"/>
</dbReference>
<organism evidence="3 4">
    <name type="scientific">Lelliottia amnigena</name>
    <name type="common">Enterobacter amnigenus</name>
    <dbReference type="NCBI Taxonomy" id="61646"/>
    <lineage>
        <taxon>Bacteria</taxon>
        <taxon>Pseudomonadati</taxon>
        <taxon>Pseudomonadota</taxon>
        <taxon>Gammaproteobacteria</taxon>
        <taxon>Enterobacterales</taxon>
        <taxon>Enterobacteriaceae</taxon>
        <taxon>Lelliottia</taxon>
    </lineage>
</organism>